<accession>A0ABQ7G1D9</accession>
<gene>
    <name evidence="2" type="ORF">DUNSADRAFT_17650</name>
</gene>
<feature type="compositionally biased region" description="Basic and acidic residues" evidence="1">
    <location>
        <begin position="305"/>
        <end position="359"/>
    </location>
</feature>
<feature type="compositionally biased region" description="Basic and acidic residues" evidence="1">
    <location>
        <begin position="366"/>
        <end position="407"/>
    </location>
</feature>
<comment type="caution">
    <text evidence="2">The sequence shown here is derived from an EMBL/GenBank/DDBJ whole genome shotgun (WGS) entry which is preliminary data.</text>
</comment>
<feature type="compositionally biased region" description="Basic and acidic residues" evidence="1">
    <location>
        <begin position="120"/>
        <end position="136"/>
    </location>
</feature>
<feature type="compositionally biased region" description="Pro residues" evidence="1">
    <location>
        <begin position="53"/>
        <end position="68"/>
    </location>
</feature>
<evidence type="ECO:0000313" key="3">
    <source>
        <dbReference type="Proteomes" id="UP000815325"/>
    </source>
</evidence>
<reference evidence="2" key="1">
    <citation type="submission" date="2017-08" db="EMBL/GenBank/DDBJ databases">
        <authorList>
            <person name="Polle J.E."/>
            <person name="Barry K."/>
            <person name="Cushman J."/>
            <person name="Schmutz J."/>
            <person name="Tran D."/>
            <person name="Hathwaick L.T."/>
            <person name="Yim W.C."/>
            <person name="Jenkins J."/>
            <person name="Mckie-Krisberg Z.M."/>
            <person name="Prochnik S."/>
            <person name="Lindquist E."/>
            <person name="Dockter R.B."/>
            <person name="Adam C."/>
            <person name="Molina H."/>
            <person name="Bunkerborg J."/>
            <person name="Jin E."/>
            <person name="Buchheim M."/>
            <person name="Magnuson J."/>
        </authorList>
    </citation>
    <scope>NUCLEOTIDE SEQUENCE</scope>
    <source>
        <strain evidence="2">CCAP 19/18</strain>
    </source>
</reference>
<feature type="compositionally biased region" description="Basic and acidic residues" evidence="1">
    <location>
        <begin position="266"/>
        <end position="298"/>
    </location>
</feature>
<protein>
    <submittedName>
        <fullName evidence="2">Uncharacterized protein</fullName>
    </submittedName>
</protein>
<dbReference type="EMBL" id="MU070306">
    <property type="protein sequence ID" value="KAF5828415.1"/>
    <property type="molecule type" value="Genomic_DNA"/>
</dbReference>
<feature type="compositionally biased region" description="Polar residues" evidence="1">
    <location>
        <begin position="73"/>
        <end position="87"/>
    </location>
</feature>
<feature type="region of interest" description="Disordered" evidence="1">
    <location>
        <begin position="115"/>
        <end position="136"/>
    </location>
</feature>
<evidence type="ECO:0000256" key="1">
    <source>
        <dbReference type="SAM" id="MobiDB-lite"/>
    </source>
</evidence>
<feature type="compositionally biased region" description="Pro residues" evidence="1">
    <location>
        <begin position="198"/>
        <end position="211"/>
    </location>
</feature>
<sequence length="407" mass="45003">MDDMDLYADLGLSNSADGFAKQHAVLPPEIPASAGSAWELSNKVQQGADQPLAPAPEPSARGPTPPTSFLPGSVSSIAAPQQPSQAPVSGAQAAVLAYQDAEVKELKGMVKKLQQEAAEASEKLHKQEEQLRTLESERSVLVRNISTIYRTAMMELGRKNTEIKGLRMQLEQQQQQQQPPQQQPPQQQKPLSTESTVLPPPPSLPAQPPHAPASVTAAAGMPQPPLVQCTLESRQQGFTQSTRSEPGQFQGGERRRSSSGHTQQTRVERDRHCSREPEVARRGSEERAASRHDGRSRSGDAWVSESKRTERGQDSRERKDEGYERRRDGSRQGKDTHGRLEGSGLFRERDFGGRGRGKEEVEEGEDRSRAARRDRDRERGDRAGRRGEAEETKRHSSEDAVRKRGRS</sequence>
<dbReference type="Proteomes" id="UP000815325">
    <property type="component" value="Unassembled WGS sequence"/>
</dbReference>
<feature type="compositionally biased region" description="Low complexity" evidence="1">
    <location>
        <begin position="172"/>
        <end position="197"/>
    </location>
</feature>
<evidence type="ECO:0000313" key="2">
    <source>
        <dbReference type="EMBL" id="KAF5828415.1"/>
    </source>
</evidence>
<feature type="compositionally biased region" description="Polar residues" evidence="1">
    <location>
        <begin position="230"/>
        <end position="247"/>
    </location>
</feature>
<keyword evidence="3" id="KW-1185">Reference proteome</keyword>
<name>A0ABQ7G1D9_DUNSA</name>
<feature type="region of interest" description="Disordered" evidence="1">
    <location>
        <begin position="168"/>
        <end position="407"/>
    </location>
</feature>
<proteinExistence type="predicted"/>
<organism evidence="2 3">
    <name type="scientific">Dunaliella salina</name>
    <name type="common">Green alga</name>
    <name type="synonym">Protococcus salinus</name>
    <dbReference type="NCBI Taxonomy" id="3046"/>
    <lineage>
        <taxon>Eukaryota</taxon>
        <taxon>Viridiplantae</taxon>
        <taxon>Chlorophyta</taxon>
        <taxon>core chlorophytes</taxon>
        <taxon>Chlorophyceae</taxon>
        <taxon>CS clade</taxon>
        <taxon>Chlamydomonadales</taxon>
        <taxon>Dunaliellaceae</taxon>
        <taxon>Dunaliella</taxon>
    </lineage>
</organism>
<feature type="region of interest" description="Disordered" evidence="1">
    <location>
        <begin position="36"/>
        <end position="91"/>
    </location>
</feature>